<proteinExistence type="predicted"/>
<keyword evidence="2" id="KW-0472">Membrane</keyword>
<dbReference type="EMBL" id="BAAALT010000003">
    <property type="protein sequence ID" value="GAA1783733.1"/>
    <property type="molecule type" value="Genomic_DNA"/>
</dbReference>
<organism evidence="3 4">
    <name type="scientific">Luedemannella flava</name>
    <dbReference type="NCBI Taxonomy" id="349316"/>
    <lineage>
        <taxon>Bacteria</taxon>
        <taxon>Bacillati</taxon>
        <taxon>Actinomycetota</taxon>
        <taxon>Actinomycetes</taxon>
        <taxon>Micromonosporales</taxon>
        <taxon>Micromonosporaceae</taxon>
        <taxon>Luedemannella</taxon>
    </lineage>
</organism>
<dbReference type="RefSeq" id="WP_344125233.1">
    <property type="nucleotide sequence ID" value="NZ_BAAALT010000003.1"/>
</dbReference>
<keyword evidence="2" id="KW-0812">Transmembrane</keyword>
<accession>A0ABN2LC93</accession>
<evidence type="ECO:0000313" key="3">
    <source>
        <dbReference type="EMBL" id="GAA1783733.1"/>
    </source>
</evidence>
<feature type="transmembrane region" description="Helical" evidence="2">
    <location>
        <begin position="29"/>
        <end position="54"/>
    </location>
</feature>
<gene>
    <name evidence="3" type="ORF">GCM10009682_02310</name>
</gene>
<name>A0ABN2LC93_9ACTN</name>
<keyword evidence="4" id="KW-1185">Reference proteome</keyword>
<reference evidence="3 4" key="1">
    <citation type="journal article" date="2019" name="Int. J. Syst. Evol. Microbiol.">
        <title>The Global Catalogue of Microorganisms (GCM) 10K type strain sequencing project: providing services to taxonomists for standard genome sequencing and annotation.</title>
        <authorList>
            <consortium name="The Broad Institute Genomics Platform"/>
            <consortium name="The Broad Institute Genome Sequencing Center for Infectious Disease"/>
            <person name="Wu L."/>
            <person name="Ma J."/>
        </authorList>
    </citation>
    <scope>NUCLEOTIDE SEQUENCE [LARGE SCALE GENOMIC DNA]</scope>
    <source>
        <strain evidence="3 4">JCM 13250</strain>
    </source>
</reference>
<evidence type="ECO:0000256" key="2">
    <source>
        <dbReference type="SAM" id="Phobius"/>
    </source>
</evidence>
<protein>
    <submittedName>
        <fullName evidence="3">Uncharacterized protein</fullName>
    </submittedName>
</protein>
<keyword evidence="2" id="KW-1133">Transmembrane helix</keyword>
<feature type="region of interest" description="Disordered" evidence="1">
    <location>
        <begin position="145"/>
        <end position="175"/>
    </location>
</feature>
<sequence>MDGDASMAEPTSAEPESGTPARRRSRPQWFGTVALVLSTVVVSVVATSLVDGLIRSADQDASGRAAIAQCRRSAGGTIAREHAGRFTVEYHDGFINGVNEAGDRAVRVMGSAAGTGDAGPFTYTYSCTLGSYDADAQQWGSWTAAIGREPVSGTASPGVPTSPAADDAPPSTPGP</sequence>
<comment type="caution">
    <text evidence="3">The sequence shown here is derived from an EMBL/GenBank/DDBJ whole genome shotgun (WGS) entry which is preliminary data.</text>
</comment>
<feature type="region of interest" description="Disordered" evidence="1">
    <location>
        <begin position="1"/>
        <end position="25"/>
    </location>
</feature>
<evidence type="ECO:0000256" key="1">
    <source>
        <dbReference type="SAM" id="MobiDB-lite"/>
    </source>
</evidence>
<dbReference type="Proteomes" id="UP001500218">
    <property type="component" value="Unassembled WGS sequence"/>
</dbReference>
<evidence type="ECO:0000313" key="4">
    <source>
        <dbReference type="Proteomes" id="UP001500218"/>
    </source>
</evidence>